<dbReference type="EMBL" id="CP043732">
    <property type="protein sequence ID" value="QMU95802.1"/>
    <property type="molecule type" value="Genomic_DNA"/>
</dbReference>
<evidence type="ECO:0000259" key="1">
    <source>
        <dbReference type="Pfam" id="PF00326"/>
    </source>
</evidence>
<dbReference type="InterPro" id="IPR050585">
    <property type="entry name" value="Xaa-Pro_dipeptidyl-ppase/CocE"/>
</dbReference>
<protein>
    <submittedName>
        <fullName evidence="2">S9 family peptidase</fullName>
    </submittedName>
</protein>
<accession>A0A7D8AC30</accession>
<organism evidence="2 3">
    <name type="scientific">Microbacterium esteraromaticum</name>
    <dbReference type="NCBI Taxonomy" id="57043"/>
    <lineage>
        <taxon>Bacteria</taxon>
        <taxon>Bacillati</taxon>
        <taxon>Actinomycetota</taxon>
        <taxon>Actinomycetes</taxon>
        <taxon>Micrococcales</taxon>
        <taxon>Microbacteriaceae</taxon>
        <taxon>Microbacterium</taxon>
    </lineage>
</organism>
<dbReference type="RefSeq" id="WP_182253594.1">
    <property type="nucleotide sequence ID" value="NZ_CP043732.1"/>
</dbReference>
<dbReference type="InterPro" id="IPR029058">
    <property type="entry name" value="AB_hydrolase_fold"/>
</dbReference>
<dbReference type="SUPFAM" id="SSF63825">
    <property type="entry name" value="YWTD domain"/>
    <property type="match status" value="1"/>
</dbReference>
<name>A0A7D8AC30_9MICO</name>
<proteinExistence type="predicted"/>
<dbReference type="AlphaFoldDB" id="A0A7D8AC30"/>
<dbReference type="Gene3D" id="3.40.50.1820">
    <property type="entry name" value="alpha/beta hydrolase"/>
    <property type="match status" value="1"/>
</dbReference>
<dbReference type="InterPro" id="IPR011042">
    <property type="entry name" value="6-blade_b-propeller_TolB-like"/>
</dbReference>
<dbReference type="InterPro" id="IPR001375">
    <property type="entry name" value="Peptidase_S9_cat"/>
</dbReference>
<gene>
    <name evidence="2" type="ORF">FVO59_00220</name>
</gene>
<dbReference type="GO" id="GO:0006508">
    <property type="term" value="P:proteolysis"/>
    <property type="evidence" value="ECO:0007669"/>
    <property type="project" value="InterPro"/>
</dbReference>
<sequence>MTAPHGSWPSPFTAQMIAQASPRIDGARFVGDEIWWGESVPAEGGRVTVRSSSGAEVLPLPWNARSRVHEYGGGAWTAGDDGTLYFVNGADQRVHRMPRGGVPEPLTEAGPAFGGLRLQRGRLLAVREDLRPEQHLRAIVEIPLDGSAADDESAVRTLVSTSGFVAHPALSPDGERLAWVQWSTVRMPWEQALLHVAPVGGDEIESTRTHAALQPEWVSDDELLHLDDPSGRWNLRRLRLGETSTGFAAADADTGGPLWVLGTRWYQPLDDGRVVAVRTNGADQIVQISPDGESVELLTLPITAEASVDDARGSKVLISGAGRTVGAGLWCVDLDDGTITTVTGGAEADARWVPRARPVTFDGPHGPVHAFDYPPTNPDATAPDGELPPYIVMVHGGPTAHVSGAASTAYAYWTSRGVGVLDVNYGGSTGYGRAYRERLDGQWGIVDVDDVIAAARGMADAGLADPARIAIRGGSAGGWTVLCALVRGGAFSAGISRYGVADLRMLAAETHDFEAHYLEGLVGPLPEAERVYIERSPLSHADRIDVPVLLQQGSEDRVVPPSQSEAIRDALEARGVPHEYLLFEGEGHGFRAASSIIASLEAELRFLGRTFGFPVAP</sequence>
<dbReference type="Gene3D" id="2.120.10.30">
    <property type="entry name" value="TolB, C-terminal domain"/>
    <property type="match status" value="1"/>
</dbReference>
<dbReference type="SUPFAM" id="SSF53474">
    <property type="entry name" value="alpha/beta-Hydrolases"/>
    <property type="match status" value="1"/>
</dbReference>
<dbReference type="Pfam" id="PF00326">
    <property type="entry name" value="Peptidase_S9"/>
    <property type="match status" value="1"/>
</dbReference>
<dbReference type="GO" id="GO:0008236">
    <property type="term" value="F:serine-type peptidase activity"/>
    <property type="evidence" value="ECO:0007669"/>
    <property type="project" value="InterPro"/>
</dbReference>
<reference evidence="2 3" key="1">
    <citation type="journal article" date="2020" name="Front. Microbiol.">
        <title>Design of Bacterial Strain-Specific qPCR Assays Using NGS Data and Publicly Available Resources and Its Application to Track Biocontrol Strains.</title>
        <authorList>
            <person name="Hernandez I."/>
            <person name="Sant C."/>
            <person name="Martinez R."/>
            <person name="Fernandez C."/>
        </authorList>
    </citation>
    <scope>NUCLEOTIDE SEQUENCE [LARGE SCALE GENOMIC DNA]</scope>
    <source>
        <strain evidence="2 3">B24</strain>
    </source>
</reference>
<feature type="domain" description="Peptidase S9 prolyl oligopeptidase catalytic" evidence="1">
    <location>
        <begin position="410"/>
        <end position="612"/>
    </location>
</feature>
<evidence type="ECO:0000313" key="3">
    <source>
        <dbReference type="Proteomes" id="UP000515708"/>
    </source>
</evidence>
<dbReference type="PANTHER" id="PTHR43056:SF5">
    <property type="entry name" value="PEPTIDASE S9 PROLYL OLIGOPEPTIDASE CATALYTIC DOMAIN-CONTAINING PROTEIN"/>
    <property type="match status" value="1"/>
</dbReference>
<dbReference type="PANTHER" id="PTHR43056">
    <property type="entry name" value="PEPTIDASE S9 PROLYL OLIGOPEPTIDASE"/>
    <property type="match status" value="1"/>
</dbReference>
<dbReference type="Proteomes" id="UP000515708">
    <property type="component" value="Chromosome"/>
</dbReference>
<dbReference type="SUPFAM" id="SSF69304">
    <property type="entry name" value="Tricorn protease N-terminal domain"/>
    <property type="match status" value="1"/>
</dbReference>
<evidence type="ECO:0000313" key="2">
    <source>
        <dbReference type="EMBL" id="QMU95802.1"/>
    </source>
</evidence>